<comment type="caution">
    <text evidence="1">The sequence shown here is derived from an EMBL/GenBank/DDBJ whole genome shotgun (WGS) entry which is preliminary data.</text>
</comment>
<name>A0A7V9A8W3_9BACT</name>
<protein>
    <submittedName>
        <fullName evidence="1">Uncharacterized protein</fullName>
    </submittedName>
</protein>
<sequence>MANYNCISEMPPDSSAKGFRVAIGQSGNADELCQKLFDAVQSCKKGEIALDVLFHCDPAKLVVPSYIMKGLEGLQTQFDRKQEDLLATSSKAKA</sequence>
<reference evidence="1 2" key="1">
    <citation type="submission" date="2020-05" db="EMBL/GenBank/DDBJ databases">
        <title>Bremerella alba sp. nov., a novel planctomycete isolated from the surface of the macroalga Fucus spiralis.</title>
        <authorList>
            <person name="Godinho O."/>
            <person name="Botelho R."/>
            <person name="Albuquerque L."/>
            <person name="Wiegand S."/>
            <person name="Da Costa M.S."/>
            <person name="Lobo-Da-Cunha A."/>
            <person name="Jogler C."/>
            <person name="Lage O.M."/>
        </authorList>
    </citation>
    <scope>NUCLEOTIDE SEQUENCE [LARGE SCALE GENOMIC DNA]</scope>
    <source>
        <strain evidence="1 2">FF15</strain>
    </source>
</reference>
<organism evidence="1 2">
    <name type="scientific">Bremerella alba</name>
    <dbReference type="NCBI Taxonomy" id="980252"/>
    <lineage>
        <taxon>Bacteria</taxon>
        <taxon>Pseudomonadati</taxon>
        <taxon>Planctomycetota</taxon>
        <taxon>Planctomycetia</taxon>
        <taxon>Pirellulales</taxon>
        <taxon>Pirellulaceae</taxon>
        <taxon>Bremerella</taxon>
    </lineage>
</organism>
<keyword evidence="2" id="KW-1185">Reference proteome</keyword>
<dbReference type="AlphaFoldDB" id="A0A7V9A8W3"/>
<accession>A0A7V9A8W3</accession>
<gene>
    <name evidence="1" type="ORF">HOV93_40350</name>
</gene>
<evidence type="ECO:0000313" key="2">
    <source>
        <dbReference type="Proteomes" id="UP000551616"/>
    </source>
</evidence>
<proteinExistence type="predicted"/>
<dbReference type="EMBL" id="JABRWO010000011">
    <property type="protein sequence ID" value="MBA2116842.1"/>
    <property type="molecule type" value="Genomic_DNA"/>
</dbReference>
<dbReference type="Proteomes" id="UP000551616">
    <property type="component" value="Unassembled WGS sequence"/>
</dbReference>
<evidence type="ECO:0000313" key="1">
    <source>
        <dbReference type="EMBL" id="MBA2116842.1"/>
    </source>
</evidence>